<evidence type="ECO:0000313" key="2">
    <source>
        <dbReference type="Proteomes" id="UP000003807"/>
    </source>
</evidence>
<sequence>MSKFTSNSNSRKFIKKCYKISKILFYEIEKYQIKTKFAKQMLDFQCFKSKK</sequence>
<accession>E1KYG9</accession>
<gene>
    <name evidence="1" type="ORF">HMPREF9289_0820</name>
</gene>
<dbReference type="AlphaFoldDB" id="E1KYG9"/>
<proteinExistence type="predicted"/>
<protein>
    <submittedName>
        <fullName evidence="1">Uncharacterized protein</fullName>
    </submittedName>
</protein>
<name>E1KYG9_FINMA</name>
<reference evidence="1 2" key="1">
    <citation type="submission" date="2010-08" db="EMBL/GenBank/DDBJ databases">
        <authorList>
            <person name="Durkin A.S."/>
            <person name="Madupu R."/>
            <person name="Torralba M."/>
            <person name="Gillis M."/>
            <person name="Methe B."/>
            <person name="Sutton G."/>
            <person name="Nelson K.E."/>
        </authorList>
    </citation>
    <scope>NUCLEOTIDE SEQUENCE [LARGE SCALE GENOMIC DNA]</scope>
    <source>
        <strain evidence="1 2">BVS033A4</strain>
    </source>
</reference>
<evidence type="ECO:0000313" key="1">
    <source>
        <dbReference type="EMBL" id="EFL53913.1"/>
    </source>
</evidence>
<dbReference type="Proteomes" id="UP000003807">
    <property type="component" value="Unassembled WGS sequence"/>
</dbReference>
<dbReference type="EMBL" id="AEDP01000041">
    <property type="protein sequence ID" value="EFL53913.1"/>
    <property type="molecule type" value="Genomic_DNA"/>
</dbReference>
<organism evidence="1 2">
    <name type="scientific">Finegoldia magna BVS033A4</name>
    <dbReference type="NCBI Taxonomy" id="866773"/>
    <lineage>
        <taxon>Bacteria</taxon>
        <taxon>Bacillati</taxon>
        <taxon>Bacillota</taxon>
        <taxon>Tissierellia</taxon>
        <taxon>Tissierellales</taxon>
        <taxon>Peptoniphilaceae</taxon>
        <taxon>Finegoldia</taxon>
    </lineage>
</organism>
<comment type="caution">
    <text evidence="1">The sequence shown here is derived from an EMBL/GenBank/DDBJ whole genome shotgun (WGS) entry which is preliminary data.</text>
</comment>